<evidence type="ECO:0008006" key="4">
    <source>
        <dbReference type="Google" id="ProtNLM"/>
    </source>
</evidence>
<dbReference type="EMBL" id="JACIJD010000025">
    <property type="protein sequence ID" value="MBB5695902.1"/>
    <property type="molecule type" value="Genomic_DNA"/>
</dbReference>
<dbReference type="AlphaFoldDB" id="A0A840YLD5"/>
<sequence>MPKFMTPVALVGATLTLAACSAGQVASTPPTTTALSGVVCPPAGTVAVRDDGVRVRYAGADPNDPAVCLVRTQQGTARALGGLLTTHPMNEGIRRQALASLFPLAPGRSSTARYQLVNQAFRPDMQPVPFEESFRVVGETVFQTESEERPAWAVEGTLRSMLDTSFVLHSTYTIDKETGAILAQAGTSRAGAVYSARPWRVTELTLPTRR</sequence>
<evidence type="ECO:0000313" key="3">
    <source>
        <dbReference type="Proteomes" id="UP000580654"/>
    </source>
</evidence>
<evidence type="ECO:0000313" key="2">
    <source>
        <dbReference type="EMBL" id="MBB5695902.1"/>
    </source>
</evidence>
<dbReference type="Proteomes" id="UP000580654">
    <property type="component" value="Unassembled WGS sequence"/>
</dbReference>
<feature type="signal peptide" evidence="1">
    <location>
        <begin position="1"/>
        <end position="18"/>
    </location>
</feature>
<keyword evidence="3" id="KW-1185">Reference proteome</keyword>
<feature type="chain" id="PRO_5032349299" description="Lipoprotein" evidence="1">
    <location>
        <begin position="19"/>
        <end position="210"/>
    </location>
</feature>
<organism evidence="2 3">
    <name type="scientific">Muricoccus pecuniae</name>
    <dbReference type="NCBI Taxonomy" id="693023"/>
    <lineage>
        <taxon>Bacteria</taxon>
        <taxon>Pseudomonadati</taxon>
        <taxon>Pseudomonadota</taxon>
        <taxon>Alphaproteobacteria</taxon>
        <taxon>Acetobacterales</taxon>
        <taxon>Roseomonadaceae</taxon>
        <taxon>Muricoccus</taxon>
    </lineage>
</organism>
<keyword evidence="1" id="KW-0732">Signal</keyword>
<protein>
    <recommendedName>
        <fullName evidence="4">Lipoprotein</fullName>
    </recommendedName>
</protein>
<proteinExistence type="predicted"/>
<reference evidence="2 3" key="1">
    <citation type="submission" date="2020-08" db="EMBL/GenBank/DDBJ databases">
        <title>Genomic Encyclopedia of Type Strains, Phase IV (KMG-IV): sequencing the most valuable type-strain genomes for metagenomic binning, comparative biology and taxonomic classification.</title>
        <authorList>
            <person name="Goeker M."/>
        </authorList>
    </citation>
    <scope>NUCLEOTIDE SEQUENCE [LARGE SCALE GENOMIC DNA]</scope>
    <source>
        <strain evidence="2 3">DSM 25622</strain>
    </source>
</reference>
<comment type="caution">
    <text evidence="2">The sequence shown here is derived from an EMBL/GenBank/DDBJ whole genome shotgun (WGS) entry which is preliminary data.</text>
</comment>
<dbReference type="PROSITE" id="PS51257">
    <property type="entry name" value="PROKAR_LIPOPROTEIN"/>
    <property type="match status" value="1"/>
</dbReference>
<accession>A0A840YLD5</accession>
<name>A0A840YLD5_9PROT</name>
<dbReference type="RefSeq" id="WP_184521080.1">
    <property type="nucleotide sequence ID" value="NZ_JACIJD010000025.1"/>
</dbReference>
<gene>
    <name evidence="2" type="ORF">FHS87_003970</name>
</gene>
<evidence type="ECO:0000256" key="1">
    <source>
        <dbReference type="SAM" id="SignalP"/>
    </source>
</evidence>